<evidence type="ECO:0000313" key="2">
    <source>
        <dbReference type="Proteomes" id="UP001244341"/>
    </source>
</evidence>
<proteinExistence type="predicted"/>
<keyword evidence="2" id="KW-1185">Reference proteome</keyword>
<dbReference type="Proteomes" id="UP001244341">
    <property type="component" value="Chromosome 3b"/>
</dbReference>
<name>A0ABY8TVF9_TETOB</name>
<accession>A0ABY8TVF9</accession>
<reference evidence="1 2" key="1">
    <citation type="submission" date="2023-05" db="EMBL/GenBank/DDBJ databases">
        <title>A 100% complete, gapless, phased diploid assembly of the Scenedesmus obliquus UTEX 3031 genome.</title>
        <authorList>
            <person name="Biondi T.C."/>
            <person name="Hanschen E.R."/>
            <person name="Kwon T."/>
            <person name="Eng W."/>
            <person name="Kruse C.P.S."/>
            <person name="Koehler S.I."/>
            <person name="Kunde Y."/>
            <person name="Gleasner C.D."/>
            <person name="You Mak K.T."/>
            <person name="Polle J."/>
            <person name="Hovde B.T."/>
            <person name="Starkenburg S.R."/>
        </authorList>
    </citation>
    <scope>NUCLEOTIDE SEQUENCE [LARGE SCALE GENOMIC DNA]</scope>
    <source>
        <strain evidence="1 2">DOE0152z</strain>
    </source>
</reference>
<organism evidence="1 2">
    <name type="scientific">Tetradesmus obliquus</name>
    <name type="common">Green alga</name>
    <name type="synonym">Acutodesmus obliquus</name>
    <dbReference type="NCBI Taxonomy" id="3088"/>
    <lineage>
        <taxon>Eukaryota</taxon>
        <taxon>Viridiplantae</taxon>
        <taxon>Chlorophyta</taxon>
        <taxon>core chlorophytes</taxon>
        <taxon>Chlorophyceae</taxon>
        <taxon>CS clade</taxon>
        <taxon>Sphaeropleales</taxon>
        <taxon>Scenedesmaceae</taxon>
        <taxon>Tetradesmus</taxon>
    </lineage>
</organism>
<protein>
    <recommendedName>
        <fullName evidence="3">BRO1 domain-containing protein</fullName>
    </recommendedName>
</protein>
<evidence type="ECO:0008006" key="3">
    <source>
        <dbReference type="Google" id="ProtNLM"/>
    </source>
</evidence>
<evidence type="ECO:0000313" key="1">
    <source>
        <dbReference type="EMBL" id="WIA11448.1"/>
    </source>
</evidence>
<dbReference type="EMBL" id="CP126210">
    <property type="protein sequence ID" value="WIA11448.1"/>
    <property type="molecule type" value="Genomic_DNA"/>
</dbReference>
<sequence length="472" mass="50689">MTQTVAEGAAAAEGTAPAPTLRSILEPLLDIPSEERKFSCRSLLKCLEQLEAVEQALLNRKAPDEETLADQDRVLLTWLCAYYQGISGSQSIIHGDLLEAELTASGLVAPFVQPSTPLPHEEGQEQQEVPAGGARFGVPTNVSPEVVCSSVSELVRMAAAALISLYVYLNFKQGPNDLAADEVLLVYSTIAIHSCANPDNAAALDAQMRAIIDADLEERGSLSVWRQQQQQQQQQQLAADGAVAGEAGAEAQQTVQFGCAQIRWLMHYVRGLVAHHMAAVHHLLGQQQQQAECYLAQQKDMQSMCKALPDHPLGYSLFARCCMNNQQMGVAAAFLERGLAAAAAAAAVGHDAGLCQMSFQRAGALLLGGAGKTVDVGVVQQLIQQGEEARVSLLSWWPEGWRAHAADGEPDRTLVLQKLLPEFEKRQGVEFPASGEVEALHGLLYVTKAPAAIPPGALVQLEGQQQQQEEGQ</sequence>
<gene>
    <name evidence="1" type="ORF">OEZ85_011565</name>
</gene>